<dbReference type="PANTHER" id="PTHR33116:SF78">
    <property type="entry name" value="OS12G0587133 PROTEIN"/>
    <property type="match status" value="1"/>
</dbReference>
<accession>A0AAQ3TTE7</accession>
<dbReference type="PANTHER" id="PTHR33116">
    <property type="entry name" value="REVERSE TRANSCRIPTASE ZINC-BINDING DOMAIN-CONTAINING PROTEIN-RELATED-RELATED"/>
    <property type="match status" value="1"/>
</dbReference>
<protein>
    <recommendedName>
        <fullName evidence="1">Reverse transcriptase domain-containing protein</fullName>
    </recommendedName>
</protein>
<evidence type="ECO:0000313" key="2">
    <source>
        <dbReference type="EMBL" id="WVZ80204.1"/>
    </source>
</evidence>
<dbReference type="SUPFAM" id="SSF56672">
    <property type="entry name" value="DNA/RNA polymerases"/>
    <property type="match status" value="1"/>
</dbReference>
<dbReference type="EMBL" id="CP144750">
    <property type="protein sequence ID" value="WVZ80204.1"/>
    <property type="molecule type" value="Genomic_DNA"/>
</dbReference>
<dbReference type="InterPro" id="IPR043502">
    <property type="entry name" value="DNA/RNA_pol_sf"/>
</dbReference>
<dbReference type="CDD" id="cd01650">
    <property type="entry name" value="RT_nLTR_like"/>
    <property type="match status" value="1"/>
</dbReference>
<name>A0AAQ3TTE7_PASNO</name>
<dbReference type="Pfam" id="PF00078">
    <property type="entry name" value="RVT_1"/>
    <property type="match status" value="1"/>
</dbReference>
<gene>
    <name evidence="2" type="ORF">U9M48_027698</name>
</gene>
<organism evidence="2 3">
    <name type="scientific">Paspalum notatum var. saurae</name>
    <dbReference type="NCBI Taxonomy" id="547442"/>
    <lineage>
        <taxon>Eukaryota</taxon>
        <taxon>Viridiplantae</taxon>
        <taxon>Streptophyta</taxon>
        <taxon>Embryophyta</taxon>
        <taxon>Tracheophyta</taxon>
        <taxon>Spermatophyta</taxon>
        <taxon>Magnoliopsida</taxon>
        <taxon>Liliopsida</taxon>
        <taxon>Poales</taxon>
        <taxon>Poaceae</taxon>
        <taxon>PACMAD clade</taxon>
        <taxon>Panicoideae</taxon>
        <taxon>Andropogonodae</taxon>
        <taxon>Paspaleae</taxon>
        <taxon>Paspalinae</taxon>
        <taxon>Paspalum</taxon>
    </lineage>
</organism>
<evidence type="ECO:0000313" key="3">
    <source>
        <dbReference type="Proteomes" id="UP001341281"/>
    </source>
</evidence>
<sequence>MILWWLSRRFDAGNNLQSLNSAFITLIPKKDGVVHVKDYHPISLVHSFAKLVTKIFANRLAGRLHELVSPNQSAFIKGRSIQDNFLLVQQTTRFLHLQKQARILLKIDITKAFDSVSWSFLLEVLWKLGFGLIWWNVLSVMDVLSLIFAKASAASLLQPLSTRSLQRRGSLYADDVVIFLRPAASNLSLALDTINVFLIQCAEVDVNVVQNILPCELKDFPSKYLGVPLSLRNMSRDQIQPFIDRIADCLPGWKADLLTWEVLTSMLVYLQMVVDFLPWAIKEVDKIRRRFLWRGRKQLNGGHCLVAWPKSCRPHELGGLGITDLQKLS</sequence>
<evidence type="ECO:0000259" key="1">
    <source>
        <dbReference type="Pfam" id="PF00078"/>
    </source>
</evidence>
<proteinExistence type="predicted"/>
<reference evidence="2 3" key="1">
    <citation type="submission" date="2024-02" db="EMBL/GenBank/DDBJ databases">
        <title>High-quality chromosome-scale genome assembly of Pensacola bahiagrass (Paspalum notatum Flugge var. saurae).</title>
        <authorList>
            <person name="Vega J.M."/>
            <person name="Podio M."/>
            <person name="Orjuela J."/>
            <person name="Siena L.A."/>
            <person name="Pessino S.C."/>
            <person name="Combes M.C."/>
            <person name="Mariac C."/>
            <person name="Albertini E."/>
            <person name="Pupilli F."/>
            <person name="Ortiz J.P.A."/>
            <person name="Leblanc O."/>
        </authorList>
    </citation>
    <scope>NUCLEOTIDE SEQUENCE [LARGE SCALE GENOMIC DNA]</scope>
    <source>
        <strain evidence="2">R1</strain>
        <tissue evidence="2">Leaf</tissue>
    </source>
</reference>
<dbReference type="AlphaFoldDB" id="A0AAQ3TTE7"/>
<keyword evidence="3" id="KW-1185">Reference proteome</keyword>
<feature type="domain" description="Reverse transcriptase" evidence="1">
    <location>
        <begin position="27"/>
        <end position="200"/>
    </location>
</feature>
<dbReference type="Proteomes" id="UP001341281">
    <property type="component" value="Chromosome 06"/>
</dbReference>
<dbReference type="InterPro" id="IPR000477">
    <property type="entry name" value="RT_dom"/>
</dbReference>